<keyword evidence="3" id="KW-1185">Reference proteome</keyword>
<keyword evidence="1" id="KW-0812">Transmembrane</keyword>
<dbReference type="InterPro" id="IPR003425">
    <property type="entry name" value="CCB3/YggT"/>
</dbReference>
<evidence type="ECO:0000256" key="1">
    <source>
        <dbReference type="SAM" id="Phobius"/>
    </source>
</evidence>
<organism evidence="2 3">
    <name type="scientific">Aeromicrobium halocynthiae</name>
    <dbReference type="NCBI Taxonomy" id="560557"/>
    <lineage>
        <taxon>Bacteria</taxon>
        <taxon>Bacillati</taxon>
        <taxon>Actinomycetota</taxon>
        <taxon>Actinomycetes</taxon>
        <taxon>Propionibacteriales</taxon>
        <taxon>Nocardioidaceae</taxon>
        <taxon>Aeromicrobium</taxon>
    </lineage>
</organism>
<gene>
    <name evidence="2" type="ORF">GCM10009821_04680</name>
</gene>
<sequence>MEVSAIGELIRFVLWILIFVLLARIVIDWVQMLARTWRPSGFVAVICEGIYTVTDPPLRAVRSVVPPIRLGGAMLDLSPMILMVGIYLLFIVVSVSLG</sequence>
<reference evidence="3" key="1">
    <citation type="journal article" date="2019" name="Int. J. Syst. Evol. Microbiol.">
        <title>The Global Catalogue of Microorganisms (GCM) 10K type strain sequencing project: providing services to taxonomists for standard genome sequencing and annotation.</title>
        <authorList>
            <consortium name="The Broad Institute Genomics Platform"/>
            <consortium name="The Broad Institute Genome Sequencing Center for Infectious Disease"/>
            <person name="Wu L."/>
            <person name="Ma J."/>
        </authorList>
    </citation>
    <scope>NUCLEOTIDE SEQUENCE [LARGE SCALE GENOMIC DNA]</scope>
    <source>
        <strain evidence="3">JCM 15749</strain>
    </source>
</reference>
<dbReference type="Pfam" id="PF02325">
    <property type="entry name" value="CCB3_YggT"/>
    <property type="match status" value="1"/>
</dbReference>
<feature type="transmembrane region" description="Helical" evidence="1">
    <location>
        <begin position="12"/>
        <end position="30"/>
    </location>
</feature>
<feature type="transmembrane region" description="Helical" evidence="1">
    <location>
        <begin position="77"/>
        <end position="97"/>
    </location>
</feature>
<dbReference type="EMBL" id="BAAAPY010000001">
    <property type="protein sequence ID" value="GAA2070552.1"/>
    <property type="molecule type" value="Genomic_DNA"/>
</dbReference>
<proteinExistence type="predicted"/>
<protein>
    <submittedName>
        <fullName evidence="2">YggT family protein</fullName>
    </submittedName>
</protein>
<dbReference type="Proteomes" id="UP001501480">
    <property type="component" value="Unassembled WGS sequence"/>
</dbReference>
<accession>A0ABP5HE21</accession>
<keyword evidence="1" id="KW-1133">Transmembrane helix</keyword>
<evidence type="ECO:0000313" key="3">
    <source>
        <dbReference type="Proteomes" id="UP001501480"/>
    </source>
</evidence>
<keyword evidence="1" id="KW-0472">Membrane</keyword>
<name>A0ABP5HE21_9ACTN</name>
<comment type="caution">
    <text evidence="2">The sequence shown here is derived from an EMBL/GenBank/DDBJ whole genome shotgun (WGS) entry which is preliminary data.</text>
</comment>
<evidence type="ECO:0000313" key="2">
    <source>
        <dbReference type="EMBL" id="GAA2070552.1"/>
    </source>
</evidence>